<dbReference type="GO" id="GO:0008835">
    <property type="term" value="F:diaminohydroxyphosphoribosylaminopyrimidine deaminase activity"/>
    <property type="evidence" value="ECO:0007669"/>
    <property type="project" value="UniProtKB-EC"/>
</dbReference>
<dbReference type="GO" id="GO:0050661">
    <property type="term" value="F:NADP binding"/>
    <property type="evidence" value="ECO:0007669"/>
    <property type="project" value="InterPro"/>
</dbReference>
<proteinExistence type="inferred from homology"/>
<feature type="binding site" evidence="15">
    <location>
        <position position="207"/>
    </location>
    <ligand>
        <name>substrate</name>
    </ligand>
</feature>
<comment type="similarity">
    <text evidence="4 13">In the N-terminal section; belongs to the cytidine and deoxycytidylate deaminase family.</text>
</comment>
<comment type="catalytic activity">
    <reaction evidence="13">
        <text>5-amino-6-(5-phospho-D-ribitylamino)uracil + NADP(+) = 5-amino-6-(5-phospho-D-ribosylamino)uracil + NADPH + H(+)</text>
        <dbReference type="Rhea" id="RHEA:17845"/>
        <dbReference type="ChEBI" id="CHEBI:15378"/>
        <dbReference type="ChEBI" id="CHEBI:57783"/>
        <dbReference type="ChEBI" id="CHEBI:58349"/>
        <dbReference type="ChEBI" id="CHEBI:58421"/>
        <dbReference type="ChEBI" id="CHEBI:58453"/>
        <dbReference type="EC" id="1.1.1.193"/>
    </reaction>
</comment>
<feature type="binding site" evidence="16">
    <location>
        <position position="78"/>
    </location>
    <ligand>
        <name>Zn(2+)</name>
        <dbReference type="ChEBI" id="CHEBI:29105"/>
        <note>catalytic</note>
    </ligand>
</feature>
<keyword evidence="19" id="KW-1185">Reference proteome</keyword>
<dbReference type="InterPro" id="IPR016193">
    <property type="entry name" value="Cytidine_deaminase-like"/>
</dbReference>
<organism evidence="18 19">
    <name type="scientific">Aquicella lusitana</name>
    <dbReference type="NCBI Taxonomy" id="254246"/>
    <lineage>
        <taxon>Bacteria</taxon>
        <taxon>Pseudomonadati</taxon>
        <taxon>Pseudomonadota</taxon>
        <taxon>Gammaproteobacteria</taxon>
        <taxon>Legionellales</taxon>
        <taxon>Coxiellaceae</taxon>
        <taxon>Aquicella</taxon>
    </lineage>
</organism>
<name>A0A370GHD5_9COXI</name>
<evidence type="ECO:0000259" key="17">
    <source>
        <dbReference type="PROSITE" id="PS51747"/>
    </source>
</evidence>
<evidence type="ECO:0000256" key="10">
    <source>
        <dbReference type="ARBA" id="ARBA00022857"/>
    </source>
</evidence>
<dbReference type="PROSITE" id="PS51747">
    <property type="entry name" value="CYT_DCMP_DEAMINASES_2"/>
    <property type="match status" value="1"/>
</dbReference>
<evidence type="ECO:0000256" key="15">
    <source>
        <dbReference type="PIRSR" id="PIRSR006769-2"/>
    </source>
</evidence>
<dbReference type="NCBIfam" id="TIGR00227">
    <property type="entry name" value="ribD_Cterm"/>
    <property type="match status" value="1"/>
</dbReference>
<reference evidence="18 19" key="1">
    <citation type="submission" date="2018-07" db="EMBL/GenBank/DDBJ databases">
        <title>Genomic Encyclopedia of Type Strains, Phase IV (KMG-IV): sequencing the most valuable type-strain genomes for metagenomic binning, comparative biology and taxonomic classification.</title>
        <authorList>
            <person name="Goeker M."/>
        </authorList>
    </citation>
    <scope>NUCLEOTIDE SEQUENCE [LARGE SCALE GENOMIC DNA]</scope>
    <source>
        <strain evidence="18 19">DSM 16500</strain>
    </source>
</reference>
<evidence type="ECO:0000256" key="7">
    <source>
        <dbReference type="ARBA" id="ARBA00022723"/>
    </source>
</evidence>
<dbReference type="InterPro" id="IPR002125">
    <property type="entry name" value="CMP_dCMP_dom"/>
</dbReference>
<dbReference type="OrthoDB" id="9800865at2"/>
<dbReference type="FunFam" id="3.40.140.10:FF:000025">
    <property type="entry name" value="Riboflavin biosynthesis protein RibD"/>
    <property type="match status" value="1"/>
</dbReference>
<dbReference type="SUPFAM" id="SSF53927">
    <property type="entry name" value="Cytidine deaminase-like"/>
    <property type="match status" value="1"/>
</dbReference>
<dbReference type="Pfam" id="PF01872">
    <property type="entry name" value="RibD_C"/>
    <property type="match status" value="1"/>
</dbReference>
<dbReference type="InterPro" id="IPR016192">
    <property type="entry name" value="APOBEC/CMP_deaminase_Zn-bd"/>
</dbReference>
<comment type="catalytic activity">
    <reaction evidence="13">
        <text>2,5-diamino-6-hydroxy-4-(5-phosphoribosylamino)-pyrimidine + H2O + H(+) = 5-amino-6-(5-phospho-D-ribosylamino)uracil + NH4(+)</text>
        <dbReference type="Rhea" id="RHEA:21868"/>
        <dbReference type="ChEBI" id="CHEBI:15377"/>
        <dbReference type="ChEBI" id="CHEBI:15378"/>
        <dbReference type="ChEBI" id="CHEBI:28938"/>
        <dbReference type="ChEBI" id="CHEBI:58453"/>
        <dbReference type="ChEBI" id="CHEBI:58614"/>
        <dbReference type="EC" id="3.5.4.26"/>
    </reaction>
</comment>
<dbReference type="InterPro" id="IPR024072">
    <property type="entry name" value="DHFR-like_dom_sf"/>
</dbReference>
<evidence type="ECO:0000256" key="1">
    <source>
        <dbReference type="ARBA" id="ARBA00002151"/>
    </source>
</evidence>
<feature type="domain" description="CMP/dCMP-type deaminase" evidence="17">
    <location>
        <begin position="4"/>
        <end position="126"/>
    </location>
</feature>
<feature type="binding site" evidence="15">
    <location>
        <position position="157"/>
    </location>
    <ligand>
        <name>NADP(+)</name>
        <dbReference type="ChEBI" id="CHEBI:58349"/>
    </ligand>
</feature>
<dbReference type="GO" id="GO:0008703">
    <property type="term" value="F:5-amino-6-(5-phosphoribosylamino)uracil reductase activity"/>
    <property type="evidence" value="ECO:0007669"/>
    <property type="project" value="UniProtKB-EC"/>
</dbReference>
<evidence type="ECO:0000256" key="6">
    <source>
        <dbReference type="ARBA" id="ARBA00022619"/>
    </source>
</evidence>
<evidence type="ECO:0000256" key="12">
    <source>
        <dbReference type="ARBA" id="ARBA00023268"/>
    </source>
</evidence>
<evidence type="ECO:0000256" key="8">
    <source>
        <dbReference type="ARBA" id="ARBA00022801"/>
    </source>
</evidence>
<dbReference type="PANTHER" id="PTHR38011:SF7">
    <property type="entry name" value="2,5-DIAMINO-6-RIBOSYLAMINO-4(3H)-PYRIMIDINONE 5'-PHOSPHATE REDUCTASE"/>
    <property type="match status" value="1"/>
</dbReference>
<keyword evidence="12" id="KW-0511">Multifunctional enzyme</keyword>
<keyword evidence="10 13" id="KW-0521">NADP</keyword>
<evidence type="ECO:0000256" key="9">
    <source>
        <dbReference type="ARBA" id="ARBA00022833"/>
    </source>
</evidence>
<dbReference type="Gene3D" id="3.40.140.10">
    <property type="entry name" value="Cytidine Deaminase, domain 2"/>
    <property type="match status" value="1"/>
</dbReference>
<dbReference type="GO" id="GO:0008270">
    <property type="term" value="F:zinc ion binding"/>
    <property type="evidence" value="ECO:0007669"/>
    <property type="project" value="InterPro"/>
</dbReference>
<comment type="similarity">
    <text evidence="5 13">In the C-terminal section; belongs to the HTP reductase family.</text>
</comment>
<feature type="active site" description="Proton donor" evidence="14">
    <location>
        <position position="55"/>
    </location>
</feature>
<dbReference type="UniPathway" id="UPA00275">
    <property type="reaction ID" value="UER00401"/>
</dbReference>
<evidence type="ECO:0000313" key="18">
    <source>
        <dbReference type="EMBL" id="RDI42579.1"/>
    </source>
</evidence>
<dbReference type="PROSITE" id="PS00903">
    <property type="entry name" value="CYT_DCMP_DEAMINASES_1"/>
    <property type="match status" value="1"/>
</dbReference>
<accession>A0A370GHD5</accession>
<keyword evidence="9 13" id="KW-0862">Zinc</keyword>
<dbReference type="SUPFAM" id="SSF53597">
    <property type="entry name" value="Dihydrofolate reductase-like"/>
    <property type="match status" value="1"/>
</dbReference>
<comment type="function">
    <text evidence="1 13">Converts 2,5-diamino-6-(ribosylamino)-4(3h)-pyrimidinone 5'-phosphate into 5-amino-6-(ribosylamino)-2,4(1h,3h)-pyrimidinedione 5'-phosphate.</text>
</comment>
<feature type="binding site" evidence="16">
    <location>
        <position position="87"/>
    </location>
    <ligand>
        <name>Zn(2+)</name>
        <dbReference type="ChEBI" id="CHEBI:29105"/>
        <note>catalytic</note>
    </ligand>
</feature>
<keyword evidence="11 13" id="KW-0560">Oxidoreductase</keyword>
<feature type="binding site" evidence="15">
    <location>
        <position position="171"/>
    </location>
    <ligand>
        <name>substrate</name>
    </ligand>
</feature>
<feature type="binding site" evidence="15">
    <location>
        <position position="302"/>
    </location>
    <ligand>
        <name>substrate</name>
    </ligand>
</feature>
<sequence>MQATTHSSFMSLALQLAEQGRLTVSPNPMVGCIIVKDDRIVGQGFHQRAGEPHAEIYALREAGTAARGATAYVSLEPCCHYNRTPPCTDALIRAGIKKVYVACLDPNPLVAGKGIEALREAGITVETGMLEAEASRLNEIFFHFMRHKRPFVIAKWAMSLDGKTITHPHDSKNISSSESRHTTHLLRQQVDAILIGARTAIDDNPLLTVRLDAENEKNIKHPVRLILSSRGELPLDLRLFDSSMPAKILLATTDAMKADQHKALRDKNIEVLVLPPDEQGRVDLSSLLDELGKKNITSLLVEGGMTIHESFFRKNLVNKIHVYLAPVIIGAMKQKQLIPYVQFSQIHGDFHFEANYYKEHTCSAE</sequence>
<feature type="binding site" evidence="15">
    <location>
        <position position="203"/>
    </location>
    <ligand>
        <name>substrate</name>
    </ligand>
</feature>
<evidence type="ECO:0000256" key="4">
    <source>
        <dbReference type="ARBA" id="ARBA00005259"/>
    </source>
</evidence>
<dbReference type="NCBIfam" id="TIGR00326">
    <property type="entry name" value="eubact_ribD"/>
    <property type="match status" value="1"/>
</dbReference>
<feature type="binding site" evidence="15">
    <location>
        <position position="210"/>
    </location>
    <ligand>
        <name>substrate</name>
    </ligand>
</feature>
<comment type="cofactor">
    <cofactor evidence="13 16">
        <name>Zn(2+)</name>
        <dbReference type="ChEBI" id="CHEBI:29105"/>
    </cofactor>
    <text evidence="13 16">Binds 1 zinc ion.</text>
</comment>
<feature type="binding site" evidence="15">
    <location>
        <position position="187"/>
    </location>
    <ligand>
        <name>substrate</name>
    </ligand>
</feature>
<dbReference type="PANTHER" id="PTHR38011">
    <property type="entry name" value="DIHYDROFOLATE REDUCTASE FAMILY PROTEIN (AFU_ORTHOLOGUE AFUA_8G06820)"/>
    <property type="match status" value="1"/>
</dbReference>
<comment type="pathway">
    <text evidence="3 13">Cofactor biosynthesis; riboflavin biosynthesis; 5-amino-6-(D-ribitylamino)uracil from GTP: step 3/4.</text>
</comment>
<feature type="binding site" evidence="16">
    <location>
        <position position="53"/>
    </location>
    <ligand>
        <name>Zn(2+)</name>
        <dbReference type="ChEBI" id="CHEBI:29105"/>
        <note>catalytic</note>
    </ligand>
</feature>
<evidence type="ECO:0000256" key="16">
    <source>
        <dbReference type="PIRSR" id="PIRSR006769-3"/>
    </source>
</evidence>
<evidence type="ECO:0000256" key="13">
    <source>
        <dbReference type="PIRNR" id="PIRNR006769"/>
    </source>
</evidence>
<comment type="pathway">
    <text evidence="2 13">Cofactor biosynthesis; riboflavin biosynthesis; 5-amino-6-(D-ribitylamino)uracil from GTP: step 2/4.</text>
</comment>
<evidence type="ECO:0000256" key="14">
    <source>
        <dbReference type="PIRSR" id="PIRSR006769-1"/>
    </source>
</evidence>
<feature type="binding site" evidence="15">
    <location>
        <begin position="304"/>
        <end position="310"/>
    </location>
    <ligand>
        <name>NADP(+)</name>
        <dbReference type="ChEBI" id="CHEBI:58349"/>
    </ligand>
</feature>
<evidence type="ECO:0000256" key="3">
    <source>
        <dbReference type="ARBA" id="ARBA00004910"/>
    </source>
</evidence>
<keyword evidence="7 13" id="KW-0479">Metal-binding</keyword>
<keyword evidence="6 13" id="KW-0686">Riboflavin biosynthesis</keyword>
<dbReference type="EC" id="1.1.1.193" evidence="13"/>
<comment type="caution">
    <text evidence="18">The sequence shown here is derived from an EMBL/GenBank/DDBJ whole genome shotgun (WGS) entry which is preliminary data.</text>
</comment>
<dbReference type="AlphaFoldDB" id="A0A370GHD5"/>
<dbReference type="InterPro" id="IPR002734">
    <property type="entry name" value="RibDG_C"/>
</dbReference>
<dbReference type="InterPro" id="IPR011549">
    <property type="entry name" value="RibD_C"/>
</dbReference>
<evidence type="ECO:0000256" key="5">
    <source>
        <dbReference type="ARBA" id="ARBA00007417"/>
    </source>
</evidence>
<evidence type="ECO:0000256" key="2">
    <source>
        <dbReference type="ARBA" id="ARBA00004882"/>
    </source>
</evidence>
<feature type="binding site" evidence="15">
    <location>
        <position position="199"/>
    </location>
    <ligand>
        <name>NADP(+)</name>
        <dbReference type="ChEBI" id="CHEBI:58349"/>
    </ligand>
</feature>
<dbReference type="GO" id="GO:0009231">
    <property type="term" value="P:riboflavin biosynthetic process"/>
    <property type="evidence" value="ECO:0007669"/>
    <property type="project" value="UniProtKB-UniPathway"/>
</dbReference>
<feature type="binding site" evidence="15">
    <location>
        <position position="229"/>
    </location>
    <ligand>
        <name>NADP(+)</name>
        <dbReference type="ChEBI" id="CHEBI:58349"/>
    </ligand>
</feature>
<dbReference type="InterPro" id="IPR050765">
    <property type="entry name" value="Riboflavin_Biosynth_HTPR"/>
</dbReference>
<keyword evidence="8 13" id="KW-0378">Hydrolase</keyword>
<dbReference type="InterPro" id="IPR004794">
    <property type="entry name" value="Eubact_RibD"/>
</dbReference>
<dbReference type="Gene3D" id="3.40.430.10">
    <property type="entry name" value="Dihydrofolate Reductase, subunit A"/>
    <property type="match status" value="1"/>
</dbReference>
<dbReference type="EMBL" id="QQAX01000014">
    <property type="protein sequence ID" value="RDI42579.1"/>
    <property type="molecule type" value="Genomic_DNA"/>
</dbReference>
<dbReference type="Proteomes" id="UP000254720">
    <property type="component" value="Unassembled WGS sequence"/>
</dbReference>
<dbReference type="CDD" id="cd01284">
    <property type="entry name" value="Riboflavin_deaminase-reductase"/>
    <property type="match status" value="1"/>
</dbReference>
<dbReference type="PIRSF" id="PIRSF006769">
    <property type="entry name" value="RibD"/>
    <property type="match status" value="1"/>
</dbReference>
<dbReference type="Pfam" id="PF00383">
    <property type="entry name" value="dCMP_cyt_deam_1"/>
    <property type="match status" value="1"/>
</dbReference>
<protein>
    <recommendedName>
        <fullName evidence="13">Riboflavin biosynthesis protein RibD</fullName>
    </recommendedName>
    <domain>
        <recommendedName>
            <fullName evidence="13">Diaminohydroxyphosphoribosylaminopyrimidine deaminase</fullName>
            <shortName evidence="13">DRAP deaminase</shortName>
            <ecNumber evidence="13">3.5.4.26</ecNumber>
        </recommendedName>
        <alternativeName>
            <fullName evidence="13">Riboflavin-specific deaminase</fullName>
        </alternativeName>
    </domain>
    <domain>
        <recommendedName>
            <fullName evidence="13">5-amino-6-(5-phosphoribosylamino)uracil reductase</fullName>
            <ecNumber evidence="13">1.1.1.193</ecNumber>
        </recommendedName>
        <alternativeName>
            <fullName evidence="13">HTP reductase</fullName>
        </alternativeName>
    </domain>
</protein>
<gene>
    <name evidence="18" type="ORF">C8D86_11449</name>
</gene>
<evidence type="ECO:0000256" key="11">
    <source>
        <dbReference type="ARBA" id="ARBA00023002"/>
    </source>
</evidence>
<evidence type="ECO:0000313" key="19">
    <source>
        <dbReference type="Proteomes" id="UP000254720"/>
    </source>
</evidence>
<dbReference type="EC" id="3.5.4.26" evidence="13"/>
<dbReference type="RefSeq" id="WP_114834644.1">
    <property type="nucleotide sequence ID" value="NZ_LR699115.1"/>
</dbReference>